<proteinExistence type="predicted"/>
<evidence type="ECO:0000256" key="1">
    <source>
        <dbReference type="SAM" id="Coils"/>
    </source>
</evidence>
<feature type="chain" id="PRO_5040656816" evidence="3">
    <location>
        <begin position="28"/>
        <end position="382"/>
    </location>
</feature>
<dbReference type="GO" id="GO:0016020">
    <property type="term" value="C:membrane"/>
    <property type="evidence" value="ECO:0007669"/>
    <property type="project" value="InterPro"/>
</dbReference>
<keyword evidence="2" id="KW-0812">Transmembrane</keyword>
<evidence type="ECO:0000313" key="5">
    <source>
        <dbReference type="EMBL" id="AOM14493.1"/>
    </source>
</evidence>
<keyword evidence="4" id="KW-0614">Plasmid</keyword>
<dbReference type="PANTHER" id="PTHR38443">
    <property type="match status" value="1"/>
</dbReference>
<name>A0A9W3SZV4_BACTU</name>
<sequence>MKQKSLLTSCVITAVMAGQALPLQTFAAEKQQVNQQAVLPDRAVASSALTDLGTQTILLKTYALTLLKQPIVHIESMPEFSTQQEKAKQHALYWLDNVQPSFIDANQQLISFQQQFQNYYDKLMEISGEIDTDPQAKTDFIVGITKLQTSLANHQSEMQLMKSNLNQFEKNFGTDAQNFLDTANKIEKSLADQDGEIAQLTKQIGSINSDIKTQIGTIVGGSIGMLVGIGGIVLGTVALFTTANPVIIPIFTGIVTATGGVVGGSVTVGLAAKKLNEKQKELETITKKLTDAKANAALLTLLKGQVESFKDTIIKGKETLENFNGNWNELEKNFTDLKSNVNALNPDSSIIQNRLTEIKKSVDDIAKQAKEQEKIITNISYQ</sequence>
<dbReference type="Proteomes" id="UP000192743">
    <property type="component" value="Plasmid p130548"/>
</dbReference>
<keyword evidence="1" id="KW-0175">Coiled coil</keyword>
<geneLocation type="plasmid" evidence="4">
    <name>p130548</name>
</geneLocation>
<feature type="transmembrane region" description="Helical" evidence="2">
    <location>
        <begin position="218"/>
        <end position="240"/>
    </location>
</feature>
<dbReference type="EMBL" id="CP015252">
    <property type="protein sequence ID" value="AOM14493.1"/>
    <property type="molecule type" value="Genomic_DNA"/>
</dbReference>
<dbReference type="InterPro" id="IPR008414">
    <property type="entry name" value="HBL"/>
</dbReference>
<dbReference type="PANTHER" id="PTHR38443:SF2">
    <property type="entry name" value="NON-HEMOLYTIC ENTEROTOXIN LYTIC COMPONENT L1"/>
    <property type="match status" value="1"/>
</dbReference>
<accession>A0A9W3SZV4</accession>
<keyword evidence="2" id="KW-1133">Transmembrane helix</keyword>
<feature type="transmembrane region" description="Helical" evidence="2">
    <location>
        <begin position="246"/>
        <end position="272"/>
    </location>
</feature>
<keyword evidence="3" id="KW-0732">Signal</keyword>
<dbReference type="SUPFAM" id="SSF58100">
    <property type="entry name" value="Bacterial hemolysins"/>
    <property type="match status" value="1"/>
</dbReference>
<dbReference type="Pfam" id="PF05791">
    <property type="entry name" value="Bacillus_HBL"/>
    <property type="match status" value="1"/>
</dbReference>
<evidence type="ECO:0000256" key="3">
    <source>
        <dbReference type="SAM" id="SignalP"/>
    </source>
</evidence>
<feature type="coiled-coil region" evidence="1">
    <location>
        <begin position="144"/>
        <end position="203"/>
    </location>
</feature>
<organism evidence="4 6">
    <name type="scientific">Bacillus thuringiensis Bt18247</name>
    <dbReference type="NCBI Taxonomy" id="1423143"/>
    <lineage>
        <taxon>Bacteria</taxon>
        <taxon>Bacillati</taxon>
        <taxon>Bacillota</taxon>
        <taxon>Bacilli</taxon>
        <taxon>Bacillales</taxon>
        <taxon>Bacillaceae</taxon>
        <taxon>Bacillus</taxon>
        <taxon>Bacillus cereus group</taxon>
    </lineage>
</organism>
<evidence type="ECO:0000313" key="4">
    <source>
        <dbReference type="EMBL" id="AOM14386.1"/>
    </source>
</evidence>
<gene>
    <name evidence="4" type="ORF">BTI247_60560</name>
    <name evidence="5" type="ORF">BTI247_61630</name>
</gene>
<dbReference type="EMBL" id="CP015252">
    <property type="protein sequence ID" value="AOM14386.1"/>
    <property type="molecule type" value="Genomic_DNA"/>
</dbReference>
<geneLocation type="plasmid" evidence="6">
    <name>p130548 sequence</name>
</geneLocation>
<evidence type="ECO:0000256" key="2">
    <source>
        <dbReference type="SAM" id="Phobius"/>
    </source>
</evidence>
<dbReference type="InterPro" id="IPR052785">
    <property type="entry name" value="Enterotoxin_cmpnt"/>
</dbReference>
<dbReference type="AlphaFoldDB" id="A0A9W3SZV4"/>
<reference evidence="4 6" key="1">
    <citation type="submission" date="2016-02" db="EMBL/GenBank/DDBJ databases">
        <title>Comparative analysis of three nematocidal Bacillus thuringiensis strains.</title>
        <authorList>
            <person name="Hollensteiner J."/>
            <person name="Kloesener M."/>
            <person name="Bunk B."/>
            <person name="Sproeer C."/>
            <person name="Rosenstiel P."/>
            <person name="Schulte-Iserlohe R."/>
            <person name="Schulenburg H."/>
            <person name="Liesegang H."/>
        </authorList>
    </citation>
    <scope>NUCLEOTIDE SEQUENCE [LARGE SCALE GENOMIC DNA]</scope>
    <source>
        <strain evidence="4 6">Bt18247</strain>
        <plasmid evidence="4">p130548</plasmid>
        <plasmid evidence="6">p130548 sequence</plasmid>
    </source>
</reference>
<evidence type="ECO:0000313" key="6">
    <source>
        <dbReference type="Proteomes" id="UP000192743"/>
    </source>
</evidence>
<protein>
    <submittedName>
        <fullName evidence="4">Non-hemolytic enterotoxin lytic component L2</fullName>
    </submittedName>
</protein>
<keyword evidence="2" id="KW-0472">Membrane</keyword>
<feature type="signal peptide" evidence="3">
    <location>
        <begin position="1"/>
        <end position="27"/>
    </location>
</feature>
<dbReference type="RefSeq" id="WP_069356783.1">
    <property type="nucleotide sequence ID" value="NZ_CP015252.1"/>
</dbReference>
<dbReference type="Gene3D" id="1.20.1170.10">
    <property type="match status" value="1"/>
</dbReference>
<dbReference type="CDD" id="cd22654">
    <property type="entry name" value="ClyA_NheA-like"/>
    <property type="match status" value="1"/>
</dbReference>